<sequence>YKIKYCNNWKENGFCLYGNQCLYAHSSEELRIKLNTFNYKVEKCHSFWINGICYNRNKCKFIHNV</sequence>
<feature type="zinc finger region" description="C3H1-type" evidence="5">
    <location>
        <begin position="38"/>
        <end position="65"/>
    </location>
</feature>
<dbReference type="SMART" id="SM00356">
    <property type="entry name" value="ZnF_C3H1"/>
    <property type="match status" value="2"/>
</dbReference>
<evidence type="ECO:0000256" key="3">
    <source>
        <dbReference type="ARBA" id="ARBA00022771"/>
    </source>
</evidence>
<evidence type="ECO:0000256" key="2">
    <source>
        <dbReference type="ARBA" id="ARBA00022737"/>
    </source>
</evidence>
<feature type="domain" description="C3H1-type" evidence="6">
    <location>
        <begin position="38"/>
        <end position="65"/>
    </location>
</feature>
<accession>A0A397SML4</accession>
<name>A0A397SML4_9GLOM</name>
<dbReference type="SUPFAM" id="SSF90229">
    <property type="entry name" value="CCCH zinc finger"/>
    <property type="match status" value="2"/>
</dbReference>
<dbReference type="AlphaFoldDB" id="A0A397SML4"/>
<dbReference type="PANTHER" id="PTHR12547:SF18">
    <property type="entry name" value="PROTEIN TIS11"/>
    <property type="match status" value="1"/>
</dbReference>
<dbReference type="GO" id="GO:0008270">
    <property type="term" value="F:zinc ion binding"/>
    <property type="evidence" value="ECO:0007669"/>
    <property type="project" value="UniProtKB-KW"/>
</dbReference>
<keyword evidence="8" id="KW-1185">Reference proteome</keyword>
<dbReference type="GO" id="GO:0003729">
    <property type="term" value="F:mRNA binding"/>
    <property type="evidence" value="ECO:0007669"/>
    <property type="project" value="InterPro"/>
</dbReference>
<dbReference type="OrthoDB" id="410307at2759"/>
<evidence type="ECO:0000256" key="5">
    <source>
        <dbReference type="PROSITE-ProRule" id="PRU00723"/>
    </source>
</evidence>
<gene>
    <name evidence="7" type="ORF">C1645_696506</name>
</gene>
<proteinExistence type="predicted"/>
<dbReference type="PROSITE" id="PS50103">
    <property type="entry name" value="ZF_C3H1"/>
    <property type="match status" value="2"/>
</dbReference>
<keyword evidence="3 5" id="KW-0863">Zinc-finger</keyword>
<dbReference type="Gene3D" id="4.10.1000.10">
    <property type="entry name" value="Zinc finger, CCCH-type"/>
    <property type="match status" value="2"/>
</dbReference>
<dbReference type="InterPro" id="IPR045877">
    <property type="entry name" value="ZFP36-like"/>
</dbReference>
<feature type="zinc finger region" description="C3H1-type" evidence="5">
    <location>
        <begin position="1"/>
        <end position="28"/>
    </location>
</feature>
<dbReference type="PANTHER" id="PTHR12547">
    <property type="entry name" value="CCCH ZINC FINGER/TIS11-RELATED"/>
    <property type="match status" value="1"/>
</dbReference>
<comment type="caution">
    <text evidence="7">The sequence shown here is derived from an EMBL/GenBank/DDBJ whole genome shotgun (WGS) entry which is preliminary data.</text>
</comment>
<dbReference type="Proteomes" id="UP000265703">
    <property type="component" value="Unassembled WGS sequence"/>
</dbReference>
<feature type="non-terminal residue" evidence="7">
    <location>
        <position position="1"/>
    </location>
</feature>
<keyword evidence="2" id="KW-0677">Repeat</keyword>
<keyword evidence="4 5" id="KW-0862">Zinc</keyword>
<dbReference type="STRING" id="658196.A0A397SML4"/>
<evidence type="ECO:0000256" key="4">
    <source>
        <dbReference type="ARBA" id="ARBA00022833"/>
    </source>
</evidence>
<evidence type="ECO:0000313" key="7">
    <source>
        <dbReference type="EMBL" id="RIA86922.1"/>
    </source>
</evidence>
<evidence type="ECO:0000313" key="8">
    <source>
        <dbReference type="Proteomes" id="UP000265703"/>
    </source>
</evidence>
<protein>
    <recommendedName>
        <fullName evidence="6">C3H1-type domain-containing protein</fullName>
    </recommendedName>
</protein>
<keyword evidence="1 5" id="KW-0479">Metal-binding</keyword>
<reference evidence="7 8" key="1">
    <citation type="submission" date="2018-06" db="EMBL/GenBank/DDBJ databases">
        <title>Comparative genomics reveals the genomic features of Rhizophagus irregularis, R. cerebriforme, R. diaphanum and Gigaspora rosea, and their symbiotic lifestyle signature.</title>
        <authorList>
            <person name="Morin E."/>
            <person name="San Clemente H."/>
            <person name="Chen E.C.H."/>
            <person name="De La Providencia I."/>
            <person name="Hainaut M."/>
            <person name="Kuo A."/>
            <person name="Kohler A."/>
            <person name="Murat C."/>
            <person name="Tang N."/>
            <person name="Roy S."/>
            <person name="Loubradou J."/>
            <person name="Henrissat B."/>
            <person name="Grigoriev I.V."/>
            <person name="Corradi N."/>
            <person name="Roux C."/>
            <person name="Martin F.M."/>
        </authorList>
    </citation>
    <scope>NUCLEOTIDE SEQUENCE [LARGE SCALE GENOMIC DNA]</scope>
    <source>
        <strain evidence="7 8">DAOM 227022</strain>
    </source>
</reference>
<organism evidence="7 8">
    <name type="scientific">Glomus cerebriforme</name>
    <dbReference type="NCBI Taxonomy" id="658196"/>
    <lineage>
        <taxon>Eukaryota</taxon>
        <taxon>Fungi</taxon>
        <taxon>Fungi incertae sedis</taxon>
        <taxon>Mucoromycota</taxon>
        <taxon>Glomeromycotina</taxon>
        <taxon>Glomeromycetes</taxon>
        <taxon>Glomerales</taxon>
        <taxon>Glomeraceae</taxon>
        <taxon>Glomus</taxon>
    </lineage>
</organism>
<feature type="domain" description="C3H1-type" evidence="6">
    <location>
        <begin position="1"/>
        <end position="28"/>
    </location>
</feature>
<dbReference type="InterPro" id="IPR036855">
    <property type="entry name" value="Znf_CCCH_sf"/>
</dbReference>
<dbReference type="InterPro" id="IPR000571">
    <property type="entry name" value="Znf_CCCH"/>
</dbReference>
<evidence type="ECO:0000259" key="6">
    <source>
        <dbReference type="PROSITE" id="PS50103"/>
    </source>
</evidence>
<dbReference type="Pfam" id="PF00642">
    <property type="entry name" value="zf-CCCH"/>
    <property type="match status" value="1"/>
</dbReference>
<evidence type="ECO:0000256" key="1">
    <source>
        <dbReference type="ARBA" id="ARBA00022723"/>
    </source>
</evidence>
<dbReference type="EMBL" id="QKYT01000337">
    <property type="protein sequence ID" value="RIA86922.1"/>
    <property type="molecule type" value="Genomic_DNA"/>
</dbReference>